<dbReference type="CDD" id="cd00564">
    <property type="entry name" value="TMP_TenI"/>
    <property type="match status" value="1"/>
</dbReference>
<accession>A0A2A2GCI7</accession>
<protein>
    <submittedName>
        <fullName evidence="4">Thiamine phosphate synthase</fullName>
    </submittedName>
</protein>
<proteinExistence type="predicted"/>
<dbReference type="AlphaFoldDB" id="A0A2A2GCI7"/>
<dbReference type="PANTHER" id="PTHR20857">
    <property type="entry name" value="THIAMINE-PHOSPHATE PYROPHOSPHORYLASE"/>
    <property type="match status" value="1"/>
</dbReference>
<comment type="pathway">
    <text evidence="1">Cofactor biosynthesis; thiamine diphosphate biosynthesis.</text>
</comment>
<gene>
    <name evidence="4" type="ORF">CK503_07230</name>
</gene>
<dbReference type="Proteomes" id="UP000218831">
    <property type="component" value="Unassembled WGS sequence"/>
</dbReference>
<dbReference type="Pfam" id="PF02581">
    <property type="entry name" value="TMP-TENI"/>
    <property type="match status" value="1"/>
</dbReference>
<dbReference type="EMBL" id="NSKE01000004">
    <property type="protein sequence ID" value="PAU94579.1"/>
    <property type="molecule type" value="Genomic_DNA"/>
</dbReference>
<sequence length="212" mass="23907">MRNEELNGLYLVVDPSMDHEVLLKKIEESLKGGIEILQIWNHWPDGMSEYDKEQLITYIIEMAGKYGVPVLINDDWELLQNTDLAGVHFDSIPDDIDKIRQKVGRDFIAGITCSNDLEVVKWAEENSFDYVSFCAMYPSPSVGSCEIVRPETVRKAREVTDIPLFLSGGITPEKIDGLEGLEFNGVAVISGILSDDEPKEKARNYNQALIKR</sequence>
<dbReference type="SUPFAM" id="SSF51391">
    <property type="entry name" value="Thiamin phosphate synthase"/>
    <property type="match status" value="1"/>
</dbReference>
<evidence type="ECO:0000259" key="3">
    <source>
        <dbReference type="Pfam" id="PF02581"/>
    </source>
</evidence>
<dbReference type="OrthoDB" id="9810880at2"/>
<reference evidence="4 5" key="1">
    <citation type="submission" date="2017-08" db="EMBL/GenBank/DDBJ databases">
        <title>Aliifodinibius alkalisoli sp. nov., isolated from saline alkaline soil.</title>
        <authorList>
            <person name="Liu D."/>
            <person name="Zhang G."/>
        </authorList>
    </citation>
    <scope>NUCLEOTIDE SEQUENCE [LARGE SCALE GENOMIC DNA]</scope>
    <source>
        <strain evidence="4 5">WN023</strain>
    </source>
</reference>
<feature type="domain" description="Thiamine phosphate synthase/TenI" evidence="3">
    <location>
        <begin position="9"/>
        <end position="192"/>
    </location>
</feature>
<organism evidence="4 5">
    <name type="scientific">Fodinibius salipaludis</name>
    <dbReference type="NCBI Taxonomy" id="2032627"/>
    <lineage>
        <taxon>Bacteria</taxon>
        <taxon>Pseudomonadati</taxon>
        <taxon>Balneolota</taxon>
        <taxon>Balneolia</taxon>
        <taxon>Balneolales</taxon>
        <taxon>Balneolaceae</taxon>
        <taxon>Fodinibius</taxon>
    </lineage>
</organism>
<evidence type="ECO:0000313" key="4">
    <source>
        <dbReference type="EMBL" id="PAU94579.1"/>
    </source>
</evidence>
<evidence type="ECO:0000313" key="5">
    <source>
        <dbReference type="Proteomes" id="UP000218831"/>
    </source>
</evidence>
<comment type="caution">
    <text evidence="4">The sequence shown here is derived from an EMBL/GenBank/DDBJ whole genome shotgun (WGS) entry which is preliminary data.</text>
</comment>
<dbReference type="GO" id="GO:0004789">
    <property type="term" value="F:thiamine-phosphate diphosphorylase activity"/>
    <property type="evidence" value="ECO:0007669"/>
    <property type="project" value="TreeGrafter"/>
</dbReference>
<dbReference type="PANTHER" id="PTHR20857:SF23">
    <property type="entry name" value="THIAMINE BIOSYNTHETIC BIFUNCTIONAL ENZYME"/>
    <property type="match status" value="1"/>
</dbReference>
<dbReference type="InterPro" id="IPR036206">
    <property type="entry name" value="ThiamineP_synth_sf"/>
</dbReference>
<dbReference type="Gene3D" id="3.20.20.70">
    <property type="entry name" value="Aldolase class I"/>
    <property type="match status" value="1"/>
</dbReference>
<name>A0A2A2GCI7_9BACT</name>
<keyword evidence="2" id="KW-0784">Thiamine biosynthesis</keyword>
<dbReference type="GO" id="GO:0009228">
    <property type="term" value="P:thiamine biosynthetic process"/>
    <property type="evidence" value="ECO:0007669"/>
    <property type="project" value="UniProtKB-KW"/>
</dbReference>
<dbReference type="InterPro" id="IPR013785">
    <property type="entry name" value="Aldolase_TIM"/>
</dbReference>
<keyword evidence="5" id="KW-1185">Reference proteome</keyword>
<evidence type="ECO:0000256" key="1">
    <source>
        <dbReference type="ARBA" id="ARBA00004948"/>
    </source>
</evidence>
<dbReference type="InterPro" id="IPR022998">
    <property type="entry name" value="ThiamineP_synth_TenI"/>
</dbReference>
<evidence type="ECO:0000256" key="2">
    <source>
        <dbReference type="ARBA" id="ARBA00022977"/>
    </source>
</evidence>
<dbReference type="RefSeq" id="WP_095606120.1">
    <property type="nucleotide sequence ID" value="NZ_NSKE01000004.1"/>
</dbReference>
<dbReference type="GO" id="GO:0005737">
    <property type="term" value="C:cytoplasm"/>
    <property type="evidence" value="ECO:0007669"/>
    <property type="project" value="TreeGrafter"/>
</dbReference>